<dbReference type="Gene3D" id="3.40.366.30">
    <property type="entry name" value="50S ribosomal protein L16 arginine hydroxylase, Chain A, Domain 2"/>
    <property type="match status" value="1"/>
</dbReference>
<keyword evidence="2" id="KW-0479">Metal-binding</keyword>
<dbReference type="InterPro" id="IPR046799">
    <property type="entry name" value="ROXA-like_wH"/>
</dbReference>
<organism evidence="7 8">
    <name type="scientific">Sphingorhabdus wooponensis</name>
    <dbReference type="NCBI Taxonomy" id="940136"/>
    <lineage>
        <taxon>Bacteria</taxon>
        <taxon>Pseudomonadati</taxon>
        <taxon>Pseudomonadota</taxon>
        <taxon>Alphaproteobacteria</taxon>
        <taxon>Sphingomonadales</taxon>
        <taxon>Sphingomonadaceae</taxon>
        <taxon>Sphingorhabdus</taxon>
    </lineage>
</organism>
<dbReference type="PROSITE" id="PS51184">
    <property type="entry name" value="JMJC"/>
    <property type="match status" value="1"/>
</dbReference>
<dbReference type="Proteomes" id="UP000268553">
    <property type="component" value="Unassembled WGS sequence"/>
</dbReference>
<feature type="domain" description="JmjC" evidence="6">
    <location>
        <begin position="93"/>
        <end position="222"/>
    </location>
</feature>
<proteinExistence type="predicted"/>
<dbReference type="PANTHER" id="PTHR13096">
    <property type="entry name" value="MINA53 MYC INDUCED NUCLEAR ANTIGEN"/>
    <property type="match status" value="1"/>
</dbReference>
<sequence>MDLQNFDIDQFLREYWQKKPLLIRNAFRDWQNPLEPDELAGLACEEEIESRLICQTESGWEMEQGPLAEERLSGLHESHWTLLVQAVDHHVPAVADLIAPFRFIPNWRIDDVMVSLAADQGGVGPHFDQYDVFLIQGLGRRRWQIGGHCDADTLLLPHEDLKLLAEFEATEEWVLEPGDMLYVPPGIAHNGVAVGSDCMTYSVGFRAPSRADLLGHYVDDVLDGIPDDELYRDPDLKAQANAGEILPEALAGLQQMVLESLSDPAHFARWFGTFNSTPKYPDMDWRPEVPVTPEELRAAITAQLPLSRNPASRLAFIATGADALMLFADGVCFDCIGETAALAKALCADDRLSLDVEVAGNAAAIDLLTQLSNNGCIAFDSGD</sequence>
<reference evidence="7 8" key="1">
    <citation type="submission" date="2018-12" db="EMBL/GenBank/DDBJ databases">
        <authorList>
            <person name="Kim S.-J."/>
            <person name="Jung G.-Y."/>
        </authorList>
    </citation>
    <scope>NUCLEOTIDE SEQUENCE [LARGE SCALE GENOMIC DNA]</scope>
    <source>
        <strain evidence="7 8">03SU3-P</strain>
    </source>
</reference>
<dbReference type="Pfam" id="PF20514">
    <property type="entry name" value="WHD_ROXA"/>
    <property type="match status" value="1"/>
</dbReference>
<gene>
    <name evidence="7" type="ORF">D7D48_01800</name>
</gene>
<evidence type="ECO:0000256" key="1">
    <source>
        <dbReference type="ARBA" id="ARBA00001954"/>
    </source>
</evidence>
<keyword evidence="4" id="KW-0560">Oxidoreductase</keyword>
<dbReference type="EMBL" id="RWJI01000001">
    <property type="protein sequence ID" value="RRQ51656.1"/>
    <property type="molecule type" value="Genomic_DNA"/>
</dbReference>
<dbReference type="InterPro" id="IPR003347">
    <property type="entry name" value="JmjC_dom"/>
</dbReference>
<evidence type="ECO:0000259" key="6">
    <source>
        <dbReference type="PROSITE" id="PS51184"/>
    </source>
</evidence>
<keyword evidence="8" id="KW-1185">Reference proteome</keyword>
<protein>
    <submittedName>
        <fullName evidence="7">Cupin domain-containing protein</fullName>
    </submittedName>
</protein>
<accession>A0A426RRU1</accession>
<dbReference type="OrthoDB" id="9764016at2"/>
<evidence type="ECO:0000256" key="2">
    <source>
        <dbReference type="ARBA" id="ARBA00022723"/>
    </source>
</evidence>
<evidence type="ECO:0000313" key="7">
    <source>
        <dbReference type="EMBL" id="RRQ51656.1"/>
    </source>
</evidence>
<comment type="cofactor">
    <cofactor evidence="1">
        <name>Fe(2+)</name>
        <dbReference type="ChEBI" id="CHEBI:29033"/>
    </cofactor>
</comment>
<dbReference type="Gene3D" id="2.60.120.650">
    <property type="entry name" value="Cupin"/>
    <property type="match status" value="1"/>
</dbReference>
<keyword evidence="5" id="KW-0408">Iron</keyword>
<dbReference type="SMART" id="SM00558">
    <property type="entry name" value="JmjC"/>
    <property type="match status" value="1"/>
</dbReference>
<evidence type="ECO:0000313" key="8">
    <source>
        <dbReference type="Proteomes" id="UP000268553"/>
    </source>
</evidence>
<dbReference type="GO" id="GO:0046872">
    <property type="term" value="F:metal ion binding"/>
    <property type="evidence" value="ECO:0007669"/>
    <property type="project" value="UniProtKB-KW"/>
</dbReference>
<name>A0A426RRU1_9SPHN</name>
<dbReference type="SUPFAM" id="SSF51197">
    <property type="entry name" value="Clavaminate synthase-like"/>
    <property type="match status" value="1"/>
</dbReference>
<evidence type="ECO:0000256" key="4">
    <source>
        <dbReference type="ARBA" id="ARBA00023002"/>
    </source>
</evidence>
<dbReference type="GO" id="GO:0016706">
    <property type="term" value="F:2-oxoglutarate-dependent dioxygenase activity"/>
    <property type="evidence" value="ECO:0007669"/>
    <property type="project" value="TreeGrafter"/>
</dbReference>
<comment type="caution">
    <text evidence="7">The sequence shown here is derived from an EMBL/GenBank/DDBJ whole genome shotgun (WGS) entry which is preliminary data.</text>
</comment>
<dbReference type="AlphaFoldDB" id="A0A426RRU1"/>
<dbReference type="InterPro" id="IPR039994">
    <property type="entry name" value="NO66-like"/>
</dbReference>
<keyword evidence="3" id="KW-0223">Dioxygenase</keyword>
<dbReference type="Pfam" id="PF08007">
    <property type="entry name" value="JmjC_2"/>
    <property type="match status" value="1"/>
</dbReference>
<evidence type="ECO:0000256" key="3">
    <source>
        <dbReference type="ARBA" id="ARBA00022964"/>
    </source>
</evidence>
<dbReference type="PANTHER" id="PTHR13096:SF8">
    <property type="entry name" value="RIBOSOMAL OXYGENASE 1"/>
    <property type="match status" value="1"/>
</dbReference>
<dbReference type="RefSeq" id="WP_125229669.1">
    <property type="nucleotide sequence ID" value="NZ_RWJI01000001.1"/>
</dbReference>
<evidence type="ECO:0000256" key="5">
    <source>
        <dbReference type="ARBA" id="ARBA00023004"/>
    </source>
</evidence>